<dbReference type="PRINTS" id="PR00377">
    <property type="entry name" value="IMPHPHTASES"/>
</dbReference>
<comment type="cofactor">
    <cofactor evidence="1">
        <name>Mg(2+)</name>
        <dbReference type="ChEBI" id="CHEBI:18420"/>
    </cofactor>
</comment>
<feature type="binding site" evidence="1">
    <location>
        <position position="93"/>
    </location>
    <ligand>
        <name>Mg(2+)</name>
        <dbReference type="ChEBI" id="CHEBI:18420"/>
        <label>2</label>
    </ligand>
</feature>
<dbReference type="SUPFAM" id="SSF56655">
    <property type="entry name" value="Carbohydrate phosphatase"/>
    <property type="match status" value="1"/>
</dbReference>
<dbReference type="GO" id="GO:0008934">
    <property type="term" value="F:inositol monophosphate 1-phosphatase activity"/>
    <property type="evidence" value="ECO:0007669"/>
    <property type="project" value="TreeGrafter"/>
</dbReference>
<protein>
    <submittedName>
        <fullName evidence="2">Fructose-1,6-bisphosphatase</fullName>
    </submittedName>
</protein>
<feature type="binding site" evidence="1">
    <location>
        <position position="70"/>
    </location>
    <ligand>
        <name>Mg(2+)</name>
        <dbReference type="ChEBI" id="CHEBI:18420"/>
        <label>1</label>
        <note>catalytic</note>
    </ligand>
</feature>
<dbReference type="Pfam" id="PF00459">
    <property type="entry name" value="Inositol_P"/>
    <property type="match status" value="1"/>
</dbReference>
<evidence type="ECO:0000256" key="1">
    <source>
        <dbReference type="PIRSR" id="PIRSR600760-2"/>
    </source>
</evidence>
<dbReference type="InParanoid" id="A0A1C4VEQ0"/>
<organism evidence="2 3">
    <name type="scientific">Micromonospora echinospora</name>
    <name type="common">Micromonospora purpurea</name>
    <dbReference type="NCBI Taxonomy" id="1877"/>
    <lineage>
        <taxon>Bacteria</taxon>
        <taxon>Bacillati</taxon>
        <taxon>Actinomycetota</taxon>
        <taxon>Actinomycetes</taxon>
        <taxon>Micromonosporales</taxon>
        <taxon>Micromonosporaceae</taxon>
        <taxon>Micromonospora</taxon>
    </lineage>
</organism>
<dbReference type="OrthoDB" id="9772456at2"/>
<keyword evidence="1" id="KW-0479">Metal-binding</keyword>
<dbReference type="GO" id="GO:0007165">
    <property type="term" value="P:signal transduction"/>
    <property type="evidence" value="ECO:0007669"/>
    <property type="project" value="TreeGrafter"/>
</dbReference>
<proteinExistence type="predicted"/>
<dbReference type="Proteomes" id="UP000198253">
    <property type="component" value="Chromosome I"/>
</dbReference>
<sequence length="279" mass="28670">MLDLARFTAVGQLVRRVVDEVVMTRFRRLDAASIAEKAPGDLVTVADTLTEQRLTEELVRLLPGSTAVGEEAVARDPAVLAALGGPAPVWIIDPVDGTAGFVAGGTRFSTMVALSVAGRTVASWVYAPVSGTLATASAGSAGGAWLDGRPVTVPAGAGWPGLRVVNTDPRYHTPVDQLVVDRLAGLGATVVPCDGIGHSYLDLVTGRADALAVSWEKPWDHAAGLFLYERAGGCAGAADGTPYRVTGGNALPLLAAADRPTFDQLCGLFTAGAPETGGR</sequence>
<feature type="binding site" evidence="1">
    <location>
        <position position="96"/>
    </location>
    <ligand>
        <name>Mg(2+)</name>
        <dbReference type="ChEBI" id="CHEBI:18420"/>
        <label>1</label>
        <note>catalytic</note>
    </ligand>
</feature>
<dbReference type="Gene3D" id="3.40.190.80">
    <property type="match status" value="1"/>
</dbReference>
<dbReference type="RefSeq" id="WP_088980742.1">
    <property type="nucleotide sequence ID" value="NZ_LT607413.1"/>
</dbReference>
<dbReference type="PANTHER" id="PTHR20854:SF4">
    <property type="entry name" value="INOSITOL-1-MONOPHOSPHATASE-RELATED"/>
    <property type="match status" value="1"/>
</dbReference>
<gene>
    <name evidence="2" type="ORF">GA0070618_1197</name>
</gene>
<dbReference type="PANTHER" id="PTHR20854">
    <property type="entry name" value="INOSITOL MONOPHOSPHATASE"/>
    <property type="match status" value="1"/>
</dbReference>
<dbReference type="Gene3D" id="3.30.540.10">
    <property type="entry name" value="Fructose-1,6-Bisphosphatase, subunit A, domain 1"/>
    <property type="match status" value="1"/>
</dbReference>
<keyword evidence="1" id="KW-0460">Magnesium</keyword>
<dbReference type="EMBL" id="LT607413">
    <property type="protein sequence ID" value="SCE82484.1"/>
    <property type="molecule type" value="Genomic_DNA"/>
</dbReference>
<reference evidence="3" key="1">
    <citation type="submission" date="2016-06" db="EMBL/GenBank/DDBJ databases">
        <authorList>
            <person name="Varghese N."/>
            <person name="Submissions Spin"/>
        </authorList>
    </citation>
    <scope>NUCLEOTIDE SEQUENCE [LARGE SCALE GENOMIC DNA]</scope>
    <source>
        <strain evidence="3">DSM 43816</strain>
    </source>
</reference>
<dbReference type="AlphaFoldDB" id="A0A1C4VEQ0"/>
<dbReference type="InterPro" id="IPR000760">
    <property type="entry name" value="Inositol_monophosphatase-like"/>
</dbReference>
<dbReference type="GO" id="GO:0006020">
    <property type="term" value="P:inositol metabolic process"/>
    <property type="evidence" value="ECO:0007669"/>
    <property type="project" value="TreeGrafter"/>
</dbReference>
<evidence type="ECO:0000313" key="3">
    <source>
        <dbReference type="Proteomes" id="UP000198253"/>
    </source>
</evidence>
<feature type="binding site" evidence="1">
    <location>
        <position position="220"/>
    </location>
    <ligand>
        <name>Mg(2+)</name>
        <dbReference type="ChEBI" id="CHEBI:18420"/>
        <label>2</label>
    </ligand>
</feature>
<evidence type="ECO:0000313" key="2">
    <source>
        <dbReference type="EMBL" id="SCE82484.1"/>
    </source>
</evidence>
<keyword evidence="3" id="KW-1185">Reference proteome</keyword>
<name>A0A1C4VEQ0_MICEC</name>
<accession>A0A1C4VEQ0</accession>
<dbReference type="GO" id="GO:0046872">
    <property type="term" value="F:metal ion binding"/>
    <property type="evidence" value="ECO:0007669"/>
    <property type="project" value="UniProtKB-KW"/>
</dbReference>